<dbReference type="KEGG" id="pda:103716351"/>
<gene>
    <name evidence="3" type="primary">LOC103716351</name>
</gene>
<keyword evidence="2" id="KW-1185">Reference proteome</keyword>
<dbReference type="RefSeq" id="XP_008802535.2">
    <property type="nucleotide sequence ID" value="XM_008804313.4"/>
</dbReference>
<reference evidence="2" key="1">
    <citation type="journal article" date="2019" name="Nat. Commun.">
        <title>Genome-wide association mapping of date palm fruit traits.</title>
        <authorList>
            <person name="Hazzouri K.M."/>
            <person name="Gros-Balthazard M."/>
            <person name="Flowers J.M."/>
            <person name="Copetti D."/>
            <person name="Lemansour A."/>
            <person name="Lebrun M."/>
            <person name="Masmoudi K."/>
            <person name="Ferrand S."/>
            <person name="Dhar M.I."/>
            <person name="Fresquez Z.A."/>
            <person name="Rosas U."/>
            <person name="Zhang J."/>
            <person name="Talag J."/>
            <person name="Lee S."/>
            <person name="Kudrna D."/>
            <person name="Powell R.F."/>
            <person name="Leitch I.J."/>
            <person name="Krueger R.R."/>
            <person name="Wing R.A."/>
            <person name="Amiri K.M.A."/>
            <person name="Purugganan M.D."/>
        </authorList>
    </citation>
    <scope>NUCLEOTIDE SEQUENCE [LARGE SCALE GENOMIC DNA]</scope>
    <source>
        <strain evidence="2">cv. Khalas</strain>
    </source>
</reference>
<evidence type="ECO:0000313" key="3">
    <source>
        <dbReference type="RefSeq" id="XP_008802535.2"/>
    </source>
</evidence>
<name>A0A8B7CN06_PHODC</name>
<evidence type="ECO:0000313" key="2">
    <source>
        <dbReference type="Proteomes" id="UP000228380"/>
    </source>
</evidence>
<protein>
    <submittedName>
        <fullName evidence="3">WEB family protein At1g75720-like</fullName>
    </submittedName>
</protein>
<organism evidence="2 3">
    <name type="scientific">Phoenix dactylifera</name>
    <name type="common">Date palm</name>
    <dbReference type="NCBI Taxonomy" id="42345"/>
    <lineage>
        <taxon>Eukaryota</taxon>
        <taxon>Viridiplantae</taxon>
        <taxon>Streptophyta</taxon>
        <taxon>Embryophyta</taxon>
        <taxon>Tracheophyta</taxon>
        <taxon>Spermatophyta</taxon>
        <taxon>Magnoliopsida</taxon>
        <taxon>Liliopsida</taxon>
        <taxon>Arecaceae</taxon>
        <taxon>Coryphoideae</taxon>
        <taxon>Phoeniceae</taxon>
        <taxon>Phoenix</taxon>
    </lineage>
</organism>
<evidence type="ECO:0000256" key="1">
    <source>
        <dbReference type="SAM" id="MobiDB-lite"/>
    </source>
</evidence>
<proteinExistence type="predicted"/>
<dbReference type="GeneID" id="103716351"/>
<dbReference type="AlphaFoldDB" id="A0A8B7CN06"/>
<dbReference type="OrthoDB" id="685187at2759"/>
<feature type="compositionally biased region" description="Basic and acidic residues" evidence="1">
    <location>
        <begin position="93"/>
        <end position="118"/>
    </location>
</feature>
<dbReference type="Proteomes" id="UP000228380">
    <property type="component" value="Chromosome 18"/>
</dbReference>
<sequence length="118" mass="13467">MERRAVAARAEIDTRPPFRSVKEAVILFGERVLTGEDYVNKLNEMRSAASSNEHSPSQIGSMKAELEETKKNLEKAREERLRNGELPLFSQSRARDDKERAQTIESEGIRETSYRIGD</sequence>
<reference evidence="3" key="2">
    <citation type="submission" date="2025-08" db="UniProtKB">
        <authorList>
            <consortium name="RefSeq"/>
        </authorList>
    </citation>
    <scope>IDENTIFICATION</scope>
    <source>
        <tissue evidence="3">Young leaves</tissue>
    </source>
</reference>
<feature type="region of interest" description="Disordered" evidence="1">
    <location>
        <begin position="78"/>
        <end position="118"/>
    </location>
</feature>
<accession>A0A8B7CN06</accession>